<dbReference type="AlphaFoldDB" id="A0A3N4I6N4"/>
<dbReference type="EMBL" id="ML119677">
    <property type="protein sequence ID" value="RPA81745.1"/>
    <property type="molecule type" value="Genomic_DNA"/>
</dbReference>
<dbReference type="Proteomes" id="UP000275078">
    <property type="component" value="Unassembled WGS sequence"/>
</dbReference>
<feature type="signal peptide" evidence="1">
    <location>
        <begin position="1"/>
        <end position="19"/>
    </location>
</feature>
<accession>A0A3N4I6N4</accession>
<evidence type="ECO:0000313" key="3">
    <source>
        <dbReference type="Proteomes" id="UP000275078"/>
    </source>
</evidence>
<protein>
    <recommendedName>
        <fullName evidence="4">Secreted protein</fullName>
    </recommendedName>
</protein>
<proteinExistence type="predicted"/>
<feature type="chain" id="PRO_5018296317" description="Secreted protein" evidence="1">
    <location>
        <begin position="20"/>
        <end position="88"/>
    </location>
</feature>
<keyword evidence="1" id="KW-0732">Signal</keyword>
<organism evidence="2 3">
    <name type="scientific">Ascobolus immersus RN42</name>
    <dbReference type="NCBI Taxonomy" id="1160509"/>
    <lineage>
        <taxon>Eukaryota</taxon>
        <taxon>Fungi</taxon>
        <taxon>Dikarya</taxon>
        <taxon>Ascomycota</taxon>
        <taxon>Pezizomycotina</taxon>
        <taxon>Pezizomycetes</taxon>
        <taxon>Pezizales</taxon>
        <taxon>Ascobolaceae</taxon>
        <taxon>Ascobolus</taxon>
    </lineage>
</organism>
<evidence type="ECO:0000256" key="1">
    <source>
        <dbReference type="SAM" id="SignalP"/>
    </source>
</evidence>
<evidence type="ECO:0000313" key="2">
    <source>
        <dbReference type="EMBL" id="RPA81745.1"/>
    </source>
</evidence>
<gene>
    <name evidence="2" type="ORF">BJ508DRAFT_110148</name>
</gene>
<reference evidence="2 3" key="1">
    <citation type="journal article" date="2018" name="Nat. Ecol. Evol.">
        <title>Pezizomycetes genomes reveal the molecular basis of ectomycorrhizal truffle lifestyle.</title>
        <authorList>
            <person name="Murat C."/>
            <person name="Payen T."/>
            <person name="Noel B."/>
            <person name="Kuo A."/>
            <person name="Morin E."/>
            <person name="Chen J."/>
            <person name="Kohler A."/>
            <person name="Krizsan K."/>
            <person name="Balestrini R."/>
            <person name="Da Silva C."/>
            <person name="Montanini B."/>
            <person name="Hainaut M."/>
            <person name="Levati E."/>
            <person name="Barry K.W."/>
            <person name="Belfiori B."/>
            <person name="Cichocki N."/>
            <person name="Clum A."/>
            <person name="Dockter R.B."/>
            <person name="Fauchery L."/>
            <person name="Guy J."/>
            <person name="Iotti M."/>
            <person name="Le Tacon F."/>
            <person name="Lindquist E.A."/>
            <person name="Lipzen A."/>
            <person name="Malagnac F."/>
            <person name="Mello A."/>
            <person name="Molinier V."/>
            <person name="Miyauchi S."/>
            <person name="Poulain J."/>
            <person name="Riccioni C."/>
            <person name="Rubini A."/>
            <person name="Sitrit Y."/>
            <person name="Splivallo R."/>
            <person name="Traeger S."/>
            <person name="Wang M."/>
            <person name="Zifcakova L."/>
            <person name="Wipf D."/>
            <person name="Zambonelli A."/>
            <person name="Paolocci F."/>
            <person name="Nowrousian M."/>
            <person name="Ottonello S."/>
            <person name="Baldrian P."/>
            <person name="Spatafora J.W."/>
            <person name="Henrissat B."/>
            <person name="Nagy L.G."/>
            <person name="Aury J.M."/>
            <person name="Wincker P."/>
            <person name="Grigoriev I.V."/>
            <person name="Bonfante P."/>
            <person name="Martin F.M."/>
        </authorList>
    </citation>
    <scope>NUCLEOTIDE SEQUENCE [LARGE SCALE GENOMIC DNA]</scope>
    <source>
        <strain evidence="2 3">RN42</strain>
    </source>
</reference>
<sequence length="88" mass="9771">MLPWSMLALFLRGTSMISSWPVHFESNTVGHCSVGIPIEAFCPTSRANGAIPIQIHYTADAQQLLDKVPDWLLPFMVLVKKTAAFKNN</sequence>
<name>A0A3N4I6N4_ASCIM</name>
<evidence type="ECO:0008006" key="4">
    <source>
        <dbReference type="Google" id="ProtNLM"/>
    </source>
</evidence>
<keyword evidence="3" id="KW-1185">Reference proteome</keyword>